<evidence type="ECO:0000256" key="1">
    <source>
        <dbReference type="ARBA" id="ARBA00004651"/>
    </source>
</evidence>
<feature type="transmembrane region" description="Helical" evidence="8">
    <location>
        <begin position="373"/>
        <end position="390"/>
    </location>
</feature>
<dbReference type="PATRIC" id="fig|81857.3.peg.684"/>
<gene>
    <name evidence="9" type="ORF">IV38_GL000680</name>
    <name evidence="10" type="ORF">IV40_GL000541</name>
</gene>
<keyword evidence="11" id="KW-1185">Reference proteome</keyword>
<evidence type="ECO:0000256" key="5">
    <source>
        <dbReference type="ARBA" id="ARBA00022692"/>
    </source>
</evidence>
<comment type="subcellular location">
    <subcellularLocation>
        <location evidence="1">Cell membrane</location>
        <topology evidence="1">Multi-pass membrane protein</topology>
    </subcellularLocation>
</comment>
<dbReference type="EMBL" id="JQAZ01000010">
    <property type="protein sequence ID" value="KRN29943.1"/>
    <property type="molecule type" value="Genomic_DNA"/>
</dbReference>
<protein>
    <submittedName>
        <fullName evidence="9">Xanthine uracil permease</fullName>
    </submittedName>
</protein>
<feature type="transmembrane region" description="Helical" evidence="8">
    <location>
        <begin position="159"/>
        <end position="183"/>
    </location>
</feature>
<comment type="similarity">
    <text evidence="2">Belongs to the nucleobase:cation symporter-2 (NCS2) (TC 2.A.40) family.</text>
</comment>
<dbReference type="InterPro" id="IPR006043">
    <property type="entry name" value="NCS2"/>
</dbReference>
<dbReference type="OrthoDB" id="9805749at2"/>
<feature type="transmembrane region" description="Helical" evidence="8">
    <location>
        <begin position="190"/>
        <end position="209"/>
    </location>
</feature>
<proteinExistence type="inferred from homology"/>
<evidence type="ECO:0000313" key="11">
    <source>
        <dbReference type="Proteomes" id="UP000051645"/>
    </source>
</evidence>
<evidence type="ECO:0000256" key="4">
    <source>
        <dbReference type="ARBA" id="ARBA00022475"/>
    </source>
</evidence>
<evidence type="ECO:0000256" key="2">
    <source>
        <dbReference type="ARBA" id="ARBA00008821"/>
    </source>
</evidence>
<keyword evidence="6 8" id="KW-1133">Transmembrane helix</keyword>
<dbReference type="Proteomes" id="UP000051645">
    <property type="component" value="Unassembled WGS sequence"/>
</dbReference>
<feature type="transmembrane region" description="Helical" evidence="8">
    <location>
        <begin position="126"/>
        <end position="147"/>
    </location>
</feature>
<evidence type="ECO:0000313" key="12">
    <source>
        <dbReference type="Proteomes" id="UP000051751"/>
    </source>
</evidence>
<feature type="transmembrane region" description="Helical" evidence="8">
    <location>
        <begin position="402"/>
        <end position="422"/>
    </location>
</feature>
<feature type="transmembrane region" description="Helical" evidence="8">
    <location>
        <begin position="98"/>
        <end position="119"/>
    </location>
</feature>
<name>A0A0R2FQG4_9LACO</name>
<keyword evidence="7 8" id="KW-0472">Membrane</keyword>
<dbReference type="NCBIfam" id="TIGR03173">
    <property type="entry name" value="pbuX"/>
    <property type="match status" value="1"/>
</dbReference>
<dbReference type="Pfam" id="PF00860">
    <property type="entry name" value="Xan_ur_permease"/>
    <property type="match status" value="1"/>
</dbReference>
<evidence type="ECO:0000256" key="8">
    <source>
        <dbReference type="SAM" id="Phobius"/>
    </source>
</evidence>
<feature type="transmembrane region" description="Helical" evidence="8">
    <location>
        <begin position="235"/>
        <end position="259"/>
    </location>
</feature>
<dbReference type="NCBIfam" id="TIGR00801">
    <property type="entry name" value="ncs2"/>
    <property type="match status" value="1"/>
</dbReference>
<evidence type="ECO:0000256" key="3">
    <source>
        <dbReference type="ARBA" id="ARBA00022448"/>
    </source>
</evidence>
<organism evidence="9 12">
    <name type="scientific">Lactobacillus selangorensis</name>
    <dbReference type="NCBI Taxonomy" id="81857"/>
    <lineage>
        <taxon>Bacteria</taxon>
        <taxon>Bacillati</taxon>
        <taxon>Bacillota</taxon>
        <taxon>Bacilli</taxon>
        <taxon>Lactobacillales</taxon>
        <taxon>Lactobacillaceae</taxon>
        <taxon>Lactobacillus</taxon>
    </lineage>
</organism>
<reference evidence="11 12" key="1">
    <citation type="journal article" date="2015" name="Genome Announc.">
        <title>Expanding the biotechnology potential of lactobacilli through comparative genomics of 213 strains and associated genera.</title>
        <authorList>
            <person name="Sun Z."/>
            <person name="Harris H.M."/>
            <person name="McCann A."/>
            <person name="Guo C."/>
            <person name="Argimon S."/>
            <person name="Zhang W."/>
            <person name="Yang X."/>
            <person name="Jeffery I.B."/>
            <person name="Cooney J.C."/>
            <person name="Kagawa T.F."/>
            <person name="Liu W."/>
            <person name="Song Y."/>
            <person name="Salvetti E."/>
            <person name="Wrobel A."/>
            <person name="Rasinkangas P."/>
            <person name="Parkhill J."/>
            <person name="Rea M.C."/>
            <person name="O'Sullivan O."/>
            <person name="Ritari J."/>
            <person name="Douillard F.P."/>
            <person name="Paul Ross R."/>
            <person name="Yang R."/>
            <person name="Briner A.E."/>
            <person name="Felis G.E."/>
            <person name="de Vos W.M."/>
            <person name="Barrangou R."/>
            <person name="Klaenhammer T.R."/>
            <person name="Caufield P.W."/>
            <person name="Cui Y."/>
            <person name="Zhang H."/>
            <person name="O'Toole P.W."/>
        </authorList>
    </citation>
    <scope>NUCLEOTIDE SEQUENCE [LARGE SCALE GENOMIC DNA]</scope>
    <source>
        <strain evidence="9 12">ATCC BAA-66</strain>
        <strain evidence="10 11">DSM 13344</strain>
    </source>
</reference>
<sequence>MQTEPQEVSTPKAAVLGLQHLLAMYSGSVLVPLMIGGALHFSTLQMTYLVSIDIFMCGVATLLQVYGNRYFGIGLPVILGCAIQAVEPLKMIGKNFSIGTMYGAIIAAGIFIYLIAGWFSKIKALFPPLVTGTLITVIGLTLMPVAFQDLGGGTPTAASFGSLTNLGVGFLTVLIILAINVWGRGFFQSIAILIGLLVGTLVASMFGMVDLKPVAEASWFHFPQPFYFGTPKFEWSSIVTMILISLVSMVESTGVYFALGDITDRKISSTDLKKGYRAEGLAVILGGIFNTFPYTAFSQNVGLVQLSGIKTKKPIYFSAAFLMLLGLLPKIGAMATIIPTPVLGGAMLVLFGMVAVQGIRMLQEVDFTSDKNLLVVAISIGMGLGVTFYPKIFQFLPATMRLLFDNGIVMASISAVGLNLIFNRPHHEAGQRMQEDVGLNERDSDEDQ</sequence>
<feature type="transmembrane region" description="Helical" evidence="8">
    <location>
        <begin position="46"/>
        <end position="63"/>
    </location>
</feature>
<evidence type="ECO:0000256" key="7">
    <source>
        <dbReference type="ARBA" id="ARBA00023136"/>
    </source>
</evidence>
<keyword evidence="4" id="KW-1003">Cell membrane</keyword>
<dbReference type="RefSeq" id="WP_057771178.1">
    <property type="nucleotide sequence ID" value="NZ_JQAT01000010.1"/>
</dbReference>
<dbReference type="Proteomes" id="UP000051751">
    <property type="component" value="Unassembled WGS sequence"/>
</dbReference>
<dbReference type="GO" id="GO:0005886">
    <property type="term" value="C:plasma membrane"/>
    <property type="evidence" value="ECO:0007669"/>
    <property type="project" value="UniProtKB-SubCell"/>
</dbReference>
<dbReference type="PANTHER" id="PTHR42810:SF4">
    <property type="entry name" value="URIC ACID TRANSPORTER UACT"/>
    <property type="match status" value="1"/>
</dbReference>
<evidence type="ECO:0000313" key="10">
    <source>
        <dbReference type="EMBL" id="KRN29943.1"/>
    </source>
</evidence>
<dbReference type="InterPro" id="IPR006042">
    <property type="entry name" value="Xan_ur_permease"/>
</dbReference>
<dbReference type="NCBIfam" id="NF037981">
    <property type="entry name" value="NCS2_1"/>
    <property type="match status" value="1"/>
</dbReference>
<feature type="transmembrane region" description="Helical" evidence="8">
    <location>
        <begin position="70"/>
        <end position="86"/>
    </location>
</feature>
<dbReference type="PANTHER" id="PTHR42810">
    <property type="entry name" value="PURINE PERMEASE C1399.01C-RELATED"/>
    <property type="match status" value="1"/>
</dbReference>
<evidence type="ECO:0000256" key="6">
    <source>
        <dbReference type="ARBA" id="ARBA00022989"/>
    </source>
</evidence>
<keyword evidence="5 8" id="KW-0812">Transmembrane</keyword>
<feature type="transmembrane region" description="Helical" evidence="8">
    <location>
        <begin position="21"/>
        <end position="40"/>
    </location>
</feature>
<evidence type="ECO:0000313" key="9">
    <source>
        <dbReference type="EMBL" id="KRN27274.1"/>
    </source>
</evidence>
<dbReference type="GO" id="GO:0042907">
    <property type="term" value="F:xanthine transmembrane transporter activity"/>
    <property type="evidence" value="ECO:0007669"/>
    <property type="project" value="TreeGrafter"/>
</dbReference>
<dbReference type="PROSITE" id="PS01116">
    <property type="entry name" value="XANTH_URACIL_PERMASE"/>
    <property type="match status" value="1"/>
</dbReference>
<comment type="caution">
    <text evidence="9">The sequence shown here is derived from an EMBL/GenBank/DDBJ whole genome shotgun (WGS) entry which is preliminary data.</text>
</comment>
<dbReference type="InterPro" id="IPR017588">
    <property type="entry name" value="UacT-like"/>
</dbReference>
<dbReference type="EMBL" id="JQAT01000010">
    <property type="protein sequence ID" value="KRN27274.1"/>
    <property type="molecule type" value="Genomic_DNA"/>
</dbReference>
<accession>A0A0R2FQG4</accession>
<dbReference type="AlphaFoldDB" id="A0A0R2FQG4"/>
<keyword evidence="3" id="KW-0813">Transport</keyword>
<dbReference type="STRING" id="81857.IV38_GL000680"/>